<dbReference type="AlphaFoldDB" id="A0AAN9K3D7"/>
<evidence type="ECO:0000313" key="2">
    <source>
        <dbReference type="Proteomes" id="UP001359559"/>
    </source>
</evidence>
<proteinExistence type="predicted"/>
<accession>A0AAN9K3D7</accession>
<dbReference type="EMBL" id="JAYKXN010000002">
    <property type="protein sequence ID" value="KAK7309389.1"/>
    <property type="molecule type" value="Genomic_DNA"/>
</dbReference>
<evidence type="ECO:0000313" key="1">
    <source>
        <dbReference type="EMBL" id="KAK7309389.1"/>
    </source>
</evidence>
<organism evidence="1 2">
    <name type="scientific">Clitoria ternatea</name>
    <name type="common">Butterfly pea</name>
    <dbReference type="NCBI Taxonomy" id="43366"/>
    <lineage>
        <taxon>Eukaryota</taxon>
        <taxon>Viridiplantae</taxon>
        <taxon>Streptophyta</taxon>
        <taxon>Embryophyta</taxon>
        <taxon>Tracheophyta</taxon>
        <taxon>Spermatophyta</taxon>
        <taxon>Magnoliopsida</taxon>
        <taxon>eudicotyledons</taxon>
        <taxon>Gunneridae</taxon>
        <taxon>Pentapetalae</taxon>
        <taxon>rosids</taxon>
        <taxon>fabids</taxon>
        <taxon>Fabales</taxon>
        <taxon>Fabaceae</taxon>
        <taxon>Papilionoideae</taxon>
        <taxon>50 kb inversion clade</taxon>
        <taxon>NPAAA clade</taxon>
        <taxon>indigoferoid/millettioid clade</taxon>
        <taxon>Phaseoleae</taxon>
        <taxon>Clitoria</taxon>
    </lineage>
</organism>
<protein>
    <submittedName>
        <fullName evidence="1">Uncharacterized protein</fullName>
    </submittedName>
</protein>
<gene>
    <name evidence="1" type="ORF">RJT34_06076</name>
</gene>
<sequence length="85" mass="9700">MQKLKKGRNIKLSDQRNSISLVCPYWAECGSHADVDSLEQTLCAEAKTLISTWKENQTSKIKKRNSKTVLRQLNLHLLPFPFSPS</sequence>
<keyword evidence="2" id="KW-1185">Reference proteome</keyword>
<dbReference type="Proteomes" id="UP001359559">
    <property type="component" value="Unassembled WGS sequence"/>
</dbReference>
<reference evidence="1 2" key="1">
    <citation type="submission" date="2024-01" db="EMBL/GenBank/DDBJ databases">
        <title>The genomes of 5 underutilized Papilionoideae crops provide insights into root nodulation and disease resistance.</title>
        <authorList>
            <person name="Yuan L."/>
        </authorList>
    </citation>
    <scope>NUCLEOTIDE SEQUENCE [LARGE SCALE GENOMIC DNA]</scope>
    <source>
        <strain evidence="1">LY-2023</strain>
        <tissue evidence="1">Leaf</tissue>
    </source>
</reference>
<name>A0AAN9K3D7_CLITE</name>
<comment type="caution">
    <text evidence="1">The sequence shown here is derived from an EMBL/GenBank/DDBJ whole genome shotgun (WGS) entry which is preliminary data.</text>
</comment>